<reference evidence="2" key="2">
    <citation type="submission" date="2025-08" db="UniProtKB">
        <authorList>
            <consortium name="Ensembl"/>
        </authorList>
    </citation>
    <scope>IDENTIFICATION</scope>
</reference>
<protein>
    <recommendedName>
        <fullName evidence="4">Secreted protein</fullName>
    </recommendedName>
</protein>
<organism evidence="2 3">
    <name type="scientific">Sus scrofa</name>
    <name type="common">Pig</name>
    <dbReference type="NCBI Taxonomy" id="9823"/>
    <lineage>
        <taxon>Eukaryota</taxon>
        <taxon>Metazoa</taxon>
        <taxon>Chordata</taxon>
        <taxon>Craniata</taxon>
        <taxon>Vertebrata</taxon>
        <taxon>Euteleostomi</taxon>
        <taxon>Mammalia</taxon>
        <taxon>Eutheria</taxon>
        <taxon>Laurasiatheria</taxon>
        <taxon>Artiodactyla</taxon>
        <taxon>Suina</taxon>
        <taxon>Suidae</taxon>
        <taxon>Sus</taxon>
    </lineage>
</organism>
<evidence type="ECO:0000256" key="1">
    <source>
        <dbReference type="SAM" id="SignalP"/>
    </source>
</evidence>
<evidence type="ECO:0000313" key="2">
    <source>
        <dbReference type="Ensembl" id="ENSSSCP00070033415.1"/>
    </source>
</evidence>
<evidence type="ECO:0000313" key="3">
    <source>
        <dbReference type="Proteomes" id="UP000314985"/>
    </source>
</evidence>
<feature type="signal peptide" evidence="1">
    <location>
        <begin position="1"/>
        <end position="19"/>
    </location>
</feature>
<proteinExistence type="predicted"/>
<dbReference type="Proteomes" id="UP000314985">
    <property type="component" value="Chromosome 13"/>
</dbReference>
<feature type="chain" id="PRO_5021432078" description="Secreted protein" evidence="1">
    <location>
        <begin position="20"/>
        <end position="85"/>
    </location>
</feature>
<dbReference type="AlphaFoldDB" id="A0A4X1UYE0"/>
<evidence type="ECO:0008006" key="4">
    <source>
        <dbReference type="Google" id="ProtNLM"/>
    </source>
</evidence>
<keyword evidence="1" id="KW-0732">Signal</keyword>
<reference evidence="2 3" key="1">
    <citation type="submission" date="2017-08" db="EMBL/GenBank/DDBJ databases">
        <title>USMARCv1.0.</title>
        <authorList>
            <person name="Hannum G.I."/>
            <person name="Koren S."/>
            <person name="Schroeder S.G."/>
            <person name="Chin S.C."/>
            <person name="Nonneman D.J."/>
            <person name="Becker S.A."/>
            <person name="Rosen B.D."/>
            <person name="Bickhart D.M."/>
            <person name="Putnam N.H."/>
            <person name="Green R.E."/>
            <person name="Tuggle C.K."/>
            <person name="Liu H."/>
            <person name="Rohrer G.A."/>
            <person name="Warr A."/>
            <person name="Hall R."/>
            <person name="Kim K."/>
            <person name="Hume D.A."/>
            <person name="Talbot R."/>
            <person name="Chow W."/>
            <person name="Howe K."/>
            <person name="Schwartz A.S."/>
            <person name="Watson M."/>
            <person name="Archibald A.L."/>
            <person name="Phillippy A.M."/>
            <person name="Smith T.P.L."/>
        </authorList>
    </citation>
    <scope>NUCLEOTIDE SEQUENCE [LARGE SCALE GENOMIC DNA]</scope>
</reference>
<sequence>MRPGSWDMAAASVVSVLLAASERNRCPEPGAAAAAAAAEATAVLAFGDYMGATCLCLPCVESVLPMKCKTCRLIEEAAHNVQGEH</sequence>
<name>A0A4X1UYE0_PIG</name>
<dbReference type="Ensembl" id="ENSSSCT00070039892.1">
    <property type="protein sequence ID" value="ENSSSCP00070033415.1"/>
    <property type="gene ID" value="ENSSSCG00070020119.1"/>
</dbReference>
<accession>A0A4X1UYE0</accession>